<sequence length="65" mass="7569">MDGRWVTLDTMVWIYPEGQQSPVTRHGDTLLVFHHTVPRTNVNRYVITHLSAHRLTLRASDLDQD</sequence>
<name>A0A1W1W5A7_9BACT</name>
<proteinExistence type="predicted"/>
<dbReference type="AlphaFoldDB" id="A0A1W1W5A7"/>
<gene>
    <name evidence="1" type="ORF">SAMN00120144_4092</name>
</gene>
<dbReference type="EMBL" id="FWWW01000112">
    <property type="protein sequence ID" value="SMC00650.1"/>
    <property type="molecule type" value="Genomic_DNA"/>
</dbReference>
<accession>A0A1W1W5A7</accession>
<reference evidence="1 2" key="1">
    <citation type="submission" date="2017-04" db="EMBL/GenBank/DDBJ databases">
        <authorList>
            <person name="Afonso C.L."/>
            <person name="Miller P.J."/>
            <person name="Scott M.A."/>
            <person name="Spackman E."/>
            <person name="Goraichik I."/>
            <person name="Dimitrov K.M."/>
            <person name="Suarez D.L."/>
            <person name="Swayne D.E."/>
        </authorList>
    </citation>
    <scope>NUCLEOTIDE SEQUENCE [LARGE SCALE GENOMIC DNA]</scope>
    <source>
        <strain evidence="1 2">DSM 11622</strain>
    </source>
</reference>
<evidence type="ECO:0000313" key="2">
    <source>
        <dbReference type="Proteomes" id="UP000192266"/>
    </source>
</evidence>
<protein>
    <submittedName>
        <fullName evidence="1">Uncharacterized protein</fullName>
    </submittedName>
</protein>
<dbReference type="Proteomes" id="UP000192266">
    <property type="component" value="Unassembled WGS sequence"/>
</dbReference>
<evidence type="ECO:0000313" key="1">
    <source>
        <dbReference type="EMBL" id="SMC00650.1"/>
    </source>
</evidence>
<keyword evidence="2" id="KW-1185">Reference proteome</keyword>
<organism evidence="1 2">
    <name type="scientific">Hymenobacter roseosalivarius DSM 11622</name>
    <dbReference type="NCBI Taxonomy" id="645990"/>
    <lineage>
        <taxon>Bacteria</taxon>
        <taxon>Pseudomonadati</taxon>
        <taxon>Bacteroidota</taxon>
        <taxon>Cytophagia</taxon>
        <taxon>Cytophagales</taxon>
        <taxon>Hymenobacteraceae</taxon>
        <taxon>Hymenobacter</taxon>
    </lineage>
</organism>